<comment type="caution">
    <text evidence="1">The sequence shown here is derived from an EMBL/GenBank/DDBJ whole genome shotgun (WGS) entry which is preliminary data.</text>
</comment>
<accession>A0A644XIP6</accession>
<protein>
    <submittedName>
        <fullName evidence="1">Uncharacterized protein</fullName>
    </submittedName>
</protein>
<name>A0A644XIP6_9ZZZZ</name>
<evidence type="ECO:0000313" key="1">
    <source>
        <dbReference type="EMBL" id="MPM14083.1"/>
    </source>
</evidence>
<reference evidence="1" key="1">
    <citation type="submission" date="2019-08" db="EMBL/GenBank/DDBJ databases">
        <authorList>
            <person name="Kucharzyk K."/>
            <person name="Murdoch R.W."/>
            <person name="Higgins S."/>
            <person name="Loffler F."/>
        </authorList>
    </citation>
    <scope>NUCLEOTIDE SEQUENCE</scope>
</reference>
<dbReference type="EMBL" id="VSSQ01002222">
    <property type="protein sequence ID" value="MPM14083.1"/>
    <property type="molecule type" value="Genomic_DNA"/>
</dbReference>
<proteinExistence type="predicted"/>
<sequence>MNKIKIFNMLEDNDLYDLKEIKKNNDVLVVNFKYEFDDLEISGAESYANEEYGKEEKDDSWYDDYYLPYLNDMAIDNVEDIMDEICEEESLDYEFVAYELSKEQVDYVEFIAVFFKDEIDFELDELVY</sequence>
<dbReference type="AlphaFoldDB" id="A0A644XIP6"/>
<gene>
    <name evidence="1" type="ORF">SDC9_60443</name>
</gene>
<organism evidence="1">
    <name type="scientific">bioreactor metagenome</name>
    <dbReference type="NCBI Taxonomy" id="1076179"/>
    <lineage>
        <taxon>unclassified sequences</taxon>
        <taxon>metagenomes</taxon>
        <taxon>ecological metagenomes</taxon>
    </lineage>
</organism>